<keyword evidence="12" id="KW-0648">Protein biosynthesis</keyword>
<comment type="similarity">
    <text evidence="1 8 9">Belongs to the GreA/GreB family.</text>
</comment>
<dbReference type="NCBIfam" id="NF001263">
    <property type="entry name" value="PRK00226.1-4"/>
    <property type="match status" value="1"/>
</dbReference>
<dbReference type="InterPro" id="IPR023459">
    <property type="entry name" value="Tscrpt_elong_fac_GreA/B_fam"/>
</dbReference>
<reference evidence="12" key="2">
    <citation type="journal article" date="2021" name="PeerJ">
        <title>Extensive microbial diversity within the chicken gut microbiome revealed by metagenomics and culture.</title>
        <authorList>
            <person name="Gilroy R."/>
            <person name="Ravi A."/>
            <person name="Getino M."/>
            <person name="Pursley I."/>
            <person name="Horton D.L."/>
            <person name="Alikhan N.F."/>
            <person name="Baker D."/>
            <person name="Gharbi K."/>
            <person name="Hall N."/>
            <person name="Watson M."/>
            <person name="Adriaenssens E.M."/>
            <person name="Foster-Nyarko E."/>
            <person name="Jarju S."/>
            <person name="Secka A."/>
            <person name="Antonio M."/>
            <person name="Oren A."/>
            <person name="Chaudhuri R.R."/>
            <person name="La Ragione R."/>
            <person name="Hildebrand F."/>
            <person name="Pallen M.J."/>
        </authorList>
    </citation>
    <scope>NUCLEOTIDE SEQUENCE</scope>
    <source>
        <strain evidence="12">CHK121-14286</strain>
    </source>
</reference>
<comment type="caution">
    <text evidence="12">The sequence shown here is derived from an EMBL/GenBank/DDBJ whole genome shotgun (WGS) entry which is preliminary data.</text>
</comment>
<accession>A0A9D1J839</accession>
<evidence type="ECO:0000256" key="7">
    <source>
        <dbReference type="ARBA" id="ARBA00030776"/>
    </source>
</evidence>
<dbReference type="InterPro" id="IPR036953">
    <property type="entry name" value="GreA/GreB_C_sf"/>
</dbReference>
<keyword evidence="3 8" id="KW-0805">Transcription regulation</keyword>
<evidence type="ECO:0000256" key="1">
    <source>
        <dbReference type="ARBA" id="ARBA00008213"/>
    </source>
</evidence>
<dbReference type="Pfam" id="PF01272">
    <property type="entry name" value="GreA_GreB"/>
    <property type="match status" value="1"/>
</dbReference>
<dbReference type="Gene3D" id="3.10.50.30">
    <property type="entry name" value="Transcription elongation factor, GreA/GreB, C-terminal domain"/>
    <property type="match status" value="1"/>
</dbReference>
<evidence type="ECO:0000256" key="9">
    <source>
        <dbReference type="RuleBase" id="RU000556"/>
    </source>
</evidence>
<dbReference type="GO" id="GO:0003746">
    <property type="term" value="F:translation elongation factor activity"/>
    <property type="evidence" value="ECO:0007669"/>
    <property type="project" value="UniProtKB-KW"/>
</dbReference>
<dbReference type="InterPro" id="IPR001437">
    <property type="entry name" value="Tscrpt_elong_fac_GreA/B_C"/>
</dbReference>
<keyword evidence="12" id="KW-0251">Elongation factor</keyword>
<keyword evidence="4 8" id="KW-0238">DNA-binding</keyword>
<feature type="domain" description="Transcription elongation factor GreA/GreB N-terminal" evidence="11">
    <location>
        <begin position="5"/>
        <end position="74"/>
    </location>
</feature>
<dbReference type="Gene3D" id="1.10.287.180">
    <property type="entry name" value="Transcription elongation factor, GreA/GreB, N-terminal domain"/>
    <property type="match status" value="1"/>
</dbReference>
<dbReference type="InterPro" id="IPR018151">
    <property type="entry name" value="TF_GreA/GreB_CS"/>
</dbReference>
<reference evidence="12" key="1">
    <citation type="submission" date="2020-10" db="EMBL/GenBank/DDBJ databases">
        <authorList>
            <person name="Gilroy R."/>
        </authorList>
    </citation>
    <scope>NUCLEOTIDE SEQUENCE</scope>
    <source>
        <strain evidence="12">CHK121-14286</strain>
    </source>
</reference>
<evidence type="ECO:0000256" key="8">
    <source>
        <dbReference type="HAMAP-Rule" id="MF_00105"/>
    </source>
</evidence>
<evidence type="ECO:0000256" key="2">
    <source>
        <dbReference type="ARBA" id="ARBA00013729"/>
    </source>
</evidence>
<dbReference type="NCBIfam" id="TIGR01462">
    <property type="entry name" value="greA"/>
    <property type="match status" value="1"/>
</dbReference>
<evidence type="ECO:0000256" key="4">
    <source>
        <dbReference type="ARBA" id="ARBA00023125"/>
    </source>
</evidence>
<dbReference type="Proteomes" id="UP000824200">
    <property type="component" value="Unassembled WGS sequence"/>
</dbReference>
<dbReference type="GO" id="GO:0003677">
    <property type="term" value="F:DNA binding"/>
    <property type="evidence" value="ECO:0007669"/>
    <property type="project" value="UniProtKB-UniRule"/>
</dbReference>
<dbReference type="InterPro" id="IPR036805">
    <property type="entry name" value="Tscrpt_elong_fac_GreA/B_N_sf"/>
</dbReference>
<comment type="function">
    <text evidence="6 8 9">Necessary for efficient RNA polymerase transcription elongation past template-encoded arresting sites. The arresting sites in DNA have the property of trapping a certain fraction of elongating RNA polymerases that pass through, resulting in locked ternary complexes. Cleavage of the nascent transcript by cleavage factors such as GreA or GreB allows the resumption of elongation from the new 3'terminus. GreA releases sequences of 2 to 3 nucleotides.</text>
</comment>
<evidence type="ECO:0000256" key="5">
    <source>
        <dbReference type="ARBA" id="ARBA00023163"/>
    </source>
</evidence>
<evidence type="ECO:0000256" key="3">
    <source>
        <dbReference type="ARBA" id="ARBA00023015"/>
    </source>
</evidence>
<dbReference type="InterPro" id="IPR022691">
    <property type="entry name" value="Tscrpt_elong_fac_GreA/B_N"/>
</dbReference>
<gene>
    <name evidence="8 12" type="primary">greA</name>
    <name evidence="12" type="ORF">IAC95_04065</name>
</gene>
<dbReference type="GO" id="GO:0032784">
    <property type="term" value="P:regulation of DNA-templated transcription elongation"/>
    <property type="evidence" value="ECO:0007669"/>
    <property type="project" value="UniProtKB-UniRule"/>
</dbReference>
<dbReference type="InterPro" id="IPR028624">
    <property type="entry name" value="Tscrpt_elong_fac_GreA/B"/>
</dbReference>
<keyword evidence="8" id="KW-0175">Coiled coil</keyword>
<dbReference type="InterPro" id="IPR006359">
    <property type="entry name" value="Tscrpt_elong_fac_GreA"/>
</dbReference>
<dbReference type="Pfam" id="PF03449">
    <property type="entry name" value="GreA_GreB_N"/>
    <property type="match status" value="1"/>
</dbReference>
<protein>
    <recommendedName>
        <fullName evidence="2 8">Transcription elongation factor GreA</fullName>
    </recommendedName>
    <alternativeName>
        <fullName evidence="7 8">Transcript cleavage factor GreA</fullName>
    </alternativeName>
</protein>
<dbReference type="PANTHER" id="PTHR30437:SF4">
    <property type="entry name" value="TRANSCRIPTION ELONGATION FACTOR GREA"/>
    <property type="match status" value="1"/>
</dbReference>
<feature type="domain" description="Transcription elongation factor GreA/GreB C-terminal" evidence="10">
    <location>
        <begin position="85"/>
        <end position="147"/>
    </location>
</feature>
<dbReference type="PIRSF" id="PIRSF006092">
    <property type="entry name" value="GreA_GreB"/>
    <property type="match status" value="1"/>
</dbReference>
<evidence type="ECO:0000313" key="13">
    <source>
        <dbReference type="Proteomes" id="UP000824200"/>
    </source>
</evidence>
<proteinExistence type="inferred from homology"/>
<evidence type="ECO:0000256" key="6">
    <source>
        <dbReference type="ARBA" id="ARBA00024916"/>
    </source>
</evidence>
<dbReference type="EMBL" id="DVHL01000035">
    <property type="protein sequence ID" value="HIR66035.1"/>
    <property type="molecule type" value="Genomic_DNA"/>
</dbReference>
<dbReference type="PANTHER" id="PTHR30437">
    <property type="entry name" value="TRANSCRIPTION ELONGATION FACTOR GREA"/>
    <property type="match status" value="1"/>
</dbReference>
<dbReference type="GO" id="GO:0070063">
    <property type="term" value="F:RNA polymerase binding"/>
    <property type="evidence" value="ECO:0007669"/>
    <property type="project" value="InterPro"/>
</dbReference>
<evidence type="ECO:0000259" key="10">
    <source>
        <dbReference type="Pfam" id="PF01272"/>
    </source>
</evidence>
<name>A0A9D1J839_9BACT</name>
<dbReference type="AlphaFoldDB" id="A0A9D1J839"/>
<evidence type="ECO:0000313" key="12">
    <source>
        <dbReference type="EMBL" id="HIR66035.1"/>
    </source>
</evidence>
<dbReference type="PROSITE" id="PS00830">
    <property type="entry name" value="GREAB_2"/>
    <property type="match status" value="1"/>
</dbReference>
<dbReference type="SUPFAM" id="SSF46557">
    <property type="entry name" value="GreA transcript cleavage protein, N-terminal domain"/>
    <property type="match status" value="1"/>
</dbReference>
<feature type="coiled-coil region" evidence="8">
    <location>
        <begin position="11"/>
        <end position="68"/>
    </location>
</feature>
<dbReference type="SUPFAM" id="SSF54534">
    <property type="entry name" value="FKBP-like"/>
    <property type="match status" value="1"/>
</dbReference>
<keyword evidence="5 8" id="KW-0804">Transcription</keyword>
<dbReference type="GO" id="GO:0006354">
    <property type="term" value="P:DNA-templated transcription elongation"/>
    <property type="evidence" value="ECO:0007669"/>
    <property type="project" value="TreeGrafter"/>
</dbReference>
<evidence type="ECO:0000259" key="11">
    <source>
        <dbReference type="Pfam" id="PF03449"/>
    </source>
</evidence>
<organism evidence="12 13">
    <name type="scientific">Candidatus Fimimonas gallinarum</name>
    <dbReference type="NCBI Taxonomy" id="2840821"/>
    <lineage>
        <taxon>Bacteria</taxon>
        <taxon>Pseudomonadati</taxon>
        <taxon>Myxococcota</taxon>
        <taxon>Myxococcia</taxon>
        <taxon>Myxococcales</taxon>
        <taxon>Cystobacterineae</taxon>
        <taxon>Myxococcaceae</taxon>
        <taxon>Myxococcaceae incertae sedis</taxon>
        <taxon>Candidatus Fimimonas</taxon>
    </lineage>
</organism>
<dbReference type="HAMAP" id="MF_00105">
    <property type="entry name" value="GreA_GreB"/>
    <property type="match status" value="1"/>
</dbReference>
<sequence length="149" mass="16286">MAEVQLTESGRKELEERLEYLKSVRRAEIAEEIKIARGFGDLSENAEYDAARKAQAEMEGEIAEIEAQLRMAKIIHETTVTCCEVVDGVEKEPKTYTIVGTAEADLANGRISDESPVGAALINAKAGEVVSVKLPSGRIKLLKVTKVLR</sequence>
<dbReference type="FunFam" id="1.10.287.180:FF:000001">
    <property type="entry name" value="Transcription elongation factor GreA"/>
    <property type="match status" value="1"/>
</dbReference>